<evidence type="ECO:0000313" key="14">
    <source>
        <dbReference type="Proteomes" id="UP001144612"/>
    </source>
</evidence>
<evidence type="ECO:0000256" key="11">
    <source>
        <dbReference type="SAM" id="Phobius"/>
    </source>
</evidence>
<keyword evidence="8 11" id="KW-1133">Transmembrane helix</keyword>
<comment type="catalytic activity">
    <reaction evidence="1">
        <text>ATP + protein L-histidine = ADP + protein N-phospho-L-histidine.</text>
        <dbReference type="EC" id="2.7.13.3"/>
    </reaction>
</comment>
<feature type="transmembrane region" description="Helical" evidence="11">
    <location>
        <begin position="41"/>
        <end position="58"/>
    </location>
</feature>
<dbReference type="SUPFAM" id="SSF55874">
    <property type="entry name" value="ATPase domain of HSP90 chaperone/DNA topoisomerase II/histidine kinase"/>
    <property type="match status" value="1"/>
</dbReference>
<dbReference type="PANTHER" id="PTHR45453:SF2">
    <property type="entry name" value="HISTIDINE KINASE"/>
    <property type="match status" value="1"/>
</dbReference>
<dbReference type="EMBL" id="JAPQFJ010000003">
    <property type="protein sequence ID" value="MCY6957988.1"/>
    <property type="molecule type" value="Genomic_DNA"/>
</dbReference>
<dbReference type="PANTHER" id="PTHR45453">
    <property type="entry name" value="PHOSPHATE REGULON SENSOR PROTEIN PHOR"/>
    <property type="match status" value="1"/>
</dbReference>
<dbReference type="InterPro" id="IPR005467">
    <property type="entry name" value="His_kinase_dom"/>
</dbReference>
<dbReference type="InterPro" id="IPR050351">
    <property type="entry name" value="BphY/WalK/GraS-like"/>
</dbReference>
<keyword evidence="4" id="KW-1003">Cell membrane</keyword>
<accession>A0ABT4D6T1</accession>
<feature type="domain" description="Histidine kinase" evidence="12">
    <location>
        <begin position="126"/>
        <end position="337"/>
    </location>
</feature>
<dbReference type="Gene3D" id="3.30.565.10">
    <property type="entry name" value="Histidine kinase-like ATPase, C-terminal domain"/>
    <property type="match status" value="1"/>
</dbReference>
<feature type="transmembrane region" description="Helical" evidence="11">
    <location>
        <begin position="12"/>
        <end position="29"/>
    </location>
</feature>
<dbReference type="Pfam" id="PF02518">
    <property type="entry name" value="HATPase_c"/>
    <property type="match status" value="1"/>
</dbReference>
<dbReference type="EC" id="2.7.13.3" evidence="3"/>
<comment type="subcellular location">
    <subcellularLocation>
        <location evidence="2">Cell membrane</location>
        <topology evidence="2">Multi-pass membrane protein</topology>
    </subcellularLocation>
</comment>
<dbReference type="Proteomes" id="UP001144612">
    <property type="component" value="Unassembled WGS sequence"/>
</dbReference>
<keyword evidence="6 11" id="KW-0812">Transmembrane</keyword>
<name>A0ABT4D6T1_9CLOT</name>
<keyword evidence="14" id="KW-1185">Reference proteome</keyword>
<dbReference type="InterPro" id="IPR003594">
    <property type="entry name" value="HATPase_dom"/>
</dbReference>
<evidence type="ECO:0000256" key="7">
    <source>
        <dbReference type="ARBA" id="ARBA00022777"/>
    </source>
</evidence>
<comment type="caution">
    <text evidence="13">The sequence shown here is derived from an EMBL/GenBank/DDBJ whole genome shotgun (WGS) entry which is preliminary data.</text>
</comment>
<evidence type="ECO:0000256" key="10">
    <source>
        <dbReference type="ARBA" id="ARBA00023136"/>
    </source>
</evidence>
<dbReference type="InterPro" id="IPR036890">
    <property type="entry name" value="HATPase_C_sf"/>
</dbReference>
<proteinExistence type="predicted"/>
<dbReference type="RefSeq" id="WP_268060385.1">
    <property type="nucleotide sequence ID" value="NZ_JAPQFJ010000003.1"/>
</dbReference>
<dbReference type="PROSITE" id="PS50109">
    <property type="entry name" value="HIS_KIN"/>
    <property type="match status" value="1"/>
</dbReference>
<gene>
    <name evidence="13" type="ORF">OW729_05135</name>
</gene>
<dbReference type="SMART" id="SM00387">
    <property type="entry name" value="HATPase_c"/>
    <property type="match status" value="1"/>
</dbReference>
<keyword evidence="5" id="KW-0808">Transferase</keyword>
<keyword evidence="10 11" id="KW-0472">Membrane</keyword>
<keyword evidence="7 13" id="KW-0418">Kinase</keyword>
<evidence type="ECO:0000256" key="5">
    <source>
        <dbReference type="ARBA" id="ARBA00022679"/>
    </source>
</evidence>
<dbReference type="GO" id="GO:0016301">
    <property type="term" value="F:kinase activity"/>
    <property type="evidence" value="ECO:0007669"/>
    <property type="project" value="UniProtKB-KW"/>
</dbReference>
<evidence type="ECO:0000259" key="12">
    <source>
        <dbReference type="PROSITE" id="PS50109"/>
    </source>
</evidence>
<evidence type="ECO:0000256" key="3">
    <source>
        <dbReference type="ARBA" id="ARBA00012438"/>
    </source>
</evidence>
<evidence type="ECO:0000256" key="8">
    <source>
        <dbReference type="ARBA" id="ARBA00022989"/>
    </source>
</evidence>
<keyword evidence="9" id="KW-0902">Two-component regulatory system</keyword>
<evidence type="ECO:0000313" key="13">
    <source>
        <dbReference type="EMBL" id="MCY6957988.1"/>
    </source>
</evidence>
<protein>
    <recommendedName>
        <fullName evidence="3">histidine kinase</fullName>
        <ecNumber evidence="3">2.7.13.3</ecNumber>
    </recommendedName>
</protein>
<evidence type="ECO:0000256" key="6">
    <source>
        <dbReference type="ARBA" id="ARBA00022692"/>
    </source>
</evidence>
<evidence type="ECO:0000256" key="9">
    <source>
        <dbReference type="ARBA" id="ARBA00023012"/>
    </source>
</evidence>
<reference evidence="13" key="1">
    <citation type="submission" date="2022-12" db="EMBL/GenBank/DDBJ databases">
        <title>Clostridium sp. nov., isolated from industrial wastewater.</title>
        <authorList>
            <person name="Jiayan W."/>
        </authorList>
    </citation>
    <scope>NUCLEOTIDE SEQUENCE</scope>
    <source>
        <strain evidence="13">ZC22-4</strain>
    </source>
</reference>
<organism evidence="13 14">
    <name type="scientific">Clostridium brassicae</name>
    <dbReference type="NCBI Taxonomy" id="2999072"/>
    <lineage>
        <taxon>Bacteria</taxon>
        <taxon>Bacillati</taxon>
        <taxon>Bacillota</taxon>
        <taxon>Clostridia</taxon>
        <taxon>Eubacteriales</taxon>
        <taxon>Clostridiaceae</taxon>
        <taxon>Clostridium</taxon>
    </lineage>
</organism>
<evidence type="ECO:0000256" key="1">
    <source>
        <dbReference type="ARBA" id="ARBA00000085"/>
    </source>
</evidence>
<sequence>MNFKLYLKNSIYTIIHFVIVIIIINLVLISSTELSSSIYDIVYINVLILSVSLFFLIFRYKRWKADYKEFYEALNKCENIDLINLKSDVFEAKLIKDTIKIKNEEMYENTRKLKEQLDELNDYITRWVHEIKIPISVCELIADRIEDDLEVASDIPNNLRSEYARIKFLVEQVLYAGRASSYSEDLLINEVNLKQVVNEAVKKNAFFFISKKIDLILGEVNFNVVTDKKWISYILEQIINNACKYVDENGEVKIYCEEDEKSVKLFIKDNGTGISHKDISRVFDKGFTGNNGRKTGKSTGMGLYFSKKMAKKLNHDIKVASESGEYTEFIVIFYKISDYFQV</sequence>
<evidence type="ECO:0000256" key="4">
    <source>
        <dbReference type="ARBA" id="ARBA00022475"/>
    </source>
</evidence>
<evidence type="ECO:0000256" key="2">
    <source>
        <dbReference type="ARBA" id="ARBA00004651"/>
    </source>
</evidence>